<accession>A7EQ44</accession>
<dbReference type="AlphaFoldDB" id="A7EQ44"/>
<evidence type="ECO:0000313" key="1">
    <source>
        <dbReference type="EMBL" id="EDO04960.1"/>
    </source>
</evidence>
<evidence type="ECO:0000313" key="2">
    <source>
        <dbReference type="Proteomes" id="UP000001312"/>
    </source>
</evidence>
<dbReference type="InParanoid" id="A7EQ44"/>
<name>A7EQ44_SCLS1</name>
<keyword evidence="2" id="KW-1185">Reference proteome</keyword>
<dbReference type="RefSeq" id="XP_001591997.1">
    <property type="nucleotide sequence ID" value="XM_001591947.1"/>
</dbReference>
<sequence>MAQLQKYEEVPHQKIISRRIATEWNQWYLLLIQCCVLGSGSRFGKQVMKSSPGFTQHFLME</sequence>
<dbReference type="EMBL" id="CH476629">
    <property type="protein sequence ID" value="EDO04960.1"/>
    <property type="molecule type" value="Genomic_DNA"/>
</dbReference>
<organism evidence="1 2">
    <name type="scientific">Sclerotinia sclerotiorum (strain ATCC 18683 / 1980 / Ss-1)</name>
    <name type="common">White mold</name>
    <name type="synonym">Whetzelinia sclerotiorum</name>
    <dbReference type="NCBI Taxonomy" id="665079"/>
    <lineage>
        <taxon>Eukaryota</taxon>
        <taxon>Fungi</taxon>
        <taxon>Dikarya</taxon>
        <taxon>Ascomycota</taxon>
        <taxon>Pezizomycotina</taxon>
        <taxon>Leotiomycetes</taxon>
        <taxon>Helotiales</taxon>
        <taxon>Sclerotiniaceae</taxon>
        <taxon>Sclerotinia</taxon>
    </lineage>
</organism>
<dbReference type="Proteomes" id="UP000001312">
    <property type="component" value="Unassembled WGS sequence"/>
</dbReference>
<dbReference type="GeneID" id="5487692"/>
<gene>
    <name evidence="1" type="ORF">SS1G_07444</name>
</gene>
<dbReference type="HOGENOM" id="CLU_2924093_0_0_1"/>
<protein>
    <submittedName>
        <fullName evidence="1">Uncharacterized protein</fullName>
    </submittedName>
</protein>
<dbReference type="KEGG" id="ssl:SS1G_07444"/>
<proteinExistence type="predicted"/>
<reference evidence="2" key="1">
    <citation type="journal article" date="2011" name="PLoS Genet.">
        <title>Genomic analysis of the necrotrophic fungal pathogens Sclerotinia sclerotiorum and Botrytis cinerea.</title>
        <authorList>
            <person name="Amselem J."/>
            <person name="Cuomo C.A."/>
            <person name="van Kan J.A."/>
            <person name="Viaud M."/>
            <person name="Benito E.P."/>
            <person name="Couloux A."/>
            <person name="Coutinho P.M."/>
            <person name="de Vries R.P."/>
            <person name="Dyer P.S."/>
            <person name="Fillinger S."/>
            <person name="Fournier E."/>
            <person name="Gout L."/>
            <person name="Hahn M."/>
            <person name="Kohn L."/>
            <person name="Lapalu N."/>
            <person name="Plummer K.M."/>
            <person name="Pradier J.M."/>
            <person name="Quevillon E."/>
            <person name="Sharon A."/>
            <person name="Simon A."/>
            <person name="ten Have A."/>
            <person name="Tudzynski B."/>
            <person name="Tudzynski P."/>
            <person name="Wincker P."/>
            <person name="Andrew M."/>
            <person name="Anthouard V."/>
            <person name="Beever R.E."/>
            <person name="Beffa R."/>
            <person name="Benoit I."/>
            <person name="Bouzid O."/>
            <person name="Brault B."/>
            <person name="Chen Z."/>
            <person name="Choquer M."/>
            <person name="Collemare J."/>
            <person name="Cotton P."/>
            <person name="Danchin E.G."/>
            <person name="Da Silva C."/>
            <person name="Gautier A."/>
            <person name="Giraud C."/>
            <person name="Giraud T."/>
            <person name="Gonzalez C."/>
            <person name="Grossetete S."/>
            <person name="Guldener U."/>
            <person name="Henrissat B."/>
            <person name="Howlett B.J."/>
            <person name="Kodira C."/>
            <person name="Kretschmer M."/>
            <person name="Lappartient A."/>
            <person name="Leroch M."/>
            <person name="Levis C."/>
            <person name="Mauceli E."/>
            <person name="Neuveglise C."/>
            <person name="Oeser B."/>
            <person name="Pearson M."/>
            <person name="Poulain J."/>
            <person name="Poussereau N."/>
            <person name="Quesneville H."/>
            <person name="Rascle C."/>
            <person name="Schumacher J."/>
            <person name="Segurens B."/>
            <person name="Sexton A."/>
            <person name="Silva E."/>
            <person name="Sirven C."/>
            <person name="Soanes D.M."/>
            <person name="Talbot N.J."/>
            <person name="Templeton M."/>
            <person name="Yandava C."/>
            <person name="Yarden O."/>
            <person name="Zeng Q."/>
            <person name="Rollins J.A."/>
            <person name="Lebrun M.H."/>
            <person name="Dickman M."/>
        </authorList>
    </citation>
    <scope>NUCLEOTIDE SEQUENCE [LARGE SCALE GENOMIC DNA]</scope>
    <source>
        <strain evidence="2">ATCC 18683 / 1980 / Ss-1</strain>
    </source>
</reference>